<dbReference type="InterPro" id="IPR036390">
    <property type="entry name" value="WH_DNA-bd_sf"/>
</dbReference>
<dbReference type="SUPFAM" id="SSF46785">
    <property type="entry name" value="Winged helix' DNA-binding domain"/>
    <property type="match status" value="1"/>
</dbReference>
<dbReference type="InterPro" id="IPR000600">
    <property type="entry name" value="ROK"/>
</dbReference>
<proteinExistence type="inferred from homology"/>
<dbReference type="InterPro" id="IPR036388">
    <property type="entry name" value="WH-like_DNA-bd_sf"/>
</dbReference>
<dbReference type="SUPFAM" id="SSF53067">
    <property type="entry name" value="Actin-like ATPase domain"/>
    <property type="match status" value="1"/>
</dbReference>
<name>A0ABM6U1X5_FUSVA</name>
<reference evidence="3" key="1">
    <citation type="journal article" date="2018" name="MSphere">
        <title>Fusobacterium Genomics Using MinION and Illumina Sequencing Enables Genome Completion and Correction.</title>
        <authorList>
            <person name="Todd S.M."/>
            <person name="Settlage R.E."/>
            <person name="Lahmers K.K."/>
            <person name="Slade D.J."/>
        </authorList>
    </citation>
    <scope>NUCLEOTIDE SEQUENCE [LARGE SCALE GENOMIC DNA]</scope>
    <source>
        <strain evidence="3">ATCC 27725</strain>
    </source>
</reference>
<dbReference type="GeneID" id="77466982"/>
<comment type="similarity">
    <text evidence="1">Belongs to the ROK (NagC/XylR) family.</text>
</comment>
<sequence length="349" mass="39387">MATINGKPKIIKEINMALVRKNIIRHSPITKPELSKLLGLSLPTVNKCVDELLEKEIVKVFEGEIQVKGSGKKPIFYEINSDHVSYIAAYFKGTILTVREYNLLGKIKNEKVKKLKEDSDEKVLISVLDKIIKESKNKENIEAISIGVAGIVEENGSINNVYTLKKFNGVFLKRILEERYNIPTIIENDANLVTFGLIDKIEFNTKNLVYIYMGTGIGTGTVIDGKLHKGKSNFSGEIGELPISIEKTLEDDYKEVLKRKDMEKFEKIIIFVIMINISILNPEIIVLNSDILKIEKSLLRNIIKKISKKFGEKNMPEIILDNNDIENGMKGALKLALQESDKDLKIIGK</sequence>
<dbReference type="InterPro" id="IPR043129">
    <property type="entry name" value="ATPase_NBD"/>
</dbReference>
<dbReference type="EMBL" id="CP028103">
    <property type="protein sequence ID" value="AVQ30282.1"/>
    <property type="molecule type" value="Genomic_DNA"/>
</dbReference>
<dbReference type="Proteomes" id="UP000241238">
    <property type="component" value="Chromosome"/>
</dbReference>
<dbReference type="RefSeq" id="WP_005949029.1">
    <property type="nucleotide sequence ID" value="NZ_CP028103.1"/>
</dbReference>
<dbReference type="Gene3D" id="3.30.420.40">
    <property type="match status" value="2"/>
</dbReference>
<keyword evidence="3" id="KW-1185">Reference proteome</keyword>
<dbReference type="CDD" id="cd23763">
    <property type="entry name" value="ASKHA_ATPase_ROK"/>
    <property type="match status" value="1"/>
</dbReference>
<accession>A0ABM6U1X5</accession>
<dbReference type="Gene3D" id="1.10.10.10">
    <property type="entry name" value="Winged helix-like DNA-binding domain superfamily/Winged helix DNA-binding domain"/>
    <property type="match status" value="1"/>
</dbReference>
<dbReference type="Pfam" id="PF13412">
    <property type="entry name" value="HTH_24"/>
    <property type="match status" value="1"/>
</dbReference>
<dbReference type="PANTHER" id="PTHR18964:SF149">
    <property type="entry name" value="BIFUNCTIONAL UDP-N-ACETYLGLUCOSAMINE 2-EPIMERASE_N-ACETYLMANNOSAMINE KINASE"/>
    <property type="match status" value="1"/>
</dbReference>
<evidence type="ECO:0000256" key="1">
    <source>
        <dbReference type="ARBA" id="ARBA00006479"/>
    </source>
</evidence>
<evidence type="ECO:0000313" key="3">
    <source>
        <dbReference type="Proteomes" id="UP000241238"/>
    </source>
</evidence>
<dbReference type="PANTHER" id="PTHR18964">
    <property type="entry name" value="ROK (REPRESSOR, ORF, KINASE) FAMILY"/>
    <property type="match status" value="1"/>
</dbReference>
<dbReference type="Pfam" id="PF00480">
    <property type="entry name" value="ROK"/>
    <property type="match status" value="1"/>
</dbReference>
<gene>
    <name evidence="2" type="ORF">C4N18_03190</name>
</gene>
<evidence type="ECO:0000313" key="2">
    <source>
        <dbReference type="EMBL" id="AVQ30282.1"/>
    </source>
</evidence>
<organism evidence="2 3">
    <name type="scientific">Fusobacterium varium ATCC 27725</name>
    <dbReference type="NCBI Taxonomy" id="469618"/>
    <lineage>
        <taxon>Bacteria</taxon>
        <taxon>Fusobacteriati</taxon>
        <taxon>Fusobacteriota</taxon>
        <taxon>Fusobacteriia</taxon>
        <taxon>Fusobacteriales</taxon>
        <taxon>Fusobacteriaceae</taxon>
        <taxon>Fusobacterium</taxon>
    </lineage>
</organism>
<protein>
    <submittedName>
        <fullName evidence="2">ROK family transcriptional regulator</fullName>
    </submittedName>
</protein>